<comment type="caution">
    <text evidence="4">The sequence shown here is derived from an EMBL/GenBank/DDBJ whole genome shotgun (WGS) entry which is preliminary data.</text>
</comment>
<sequence length="215" mass="24088">MALTPVLLLACAEKTFNSLLARDPAAPGRLRRLAGKRLLLRLERPSLALLVTFHTQGLGLLHAPQAEETDADAVVEADCEALGSLLAGESLEQLMFSGRLSLRGQTHLLEATRELLMDLDLDWEAALAEWFGDVPAHSLAEGLRRFARFGLRSQHELRADLAEYVFEEARLLPGQAQREVLRDHLTELEVATDRLEARLARLQRKLDARRREPMT</sequence>
<comment type="pathway">
    <text evidence="1">Cofactor biosynthesis; ubiquinone biosynthesis.</text>
</comment>
<keyword evidence="5" id="KW-1185">Reference proteome</keyword>
<keyword evidence="1" id="KW-0963">Cytoplasm</keyword>
<evidence type="ECO:0000259" key="3">
    <source>
        <dbReference type="Pfam" id="PF02036"/>
    </source>
</evidence>
<evidence type="ECO:0000256" key="1">
    <source>
        <dbReference type="HAMAP-Rule" id="MF_02215"/>
    </source>
</evidence>
<dbReference type="Pfam" id="PF02036">
    <property type="entry name" value="SCP2"/>
    <property type="match status" value="1"/>
</dbReference>
<keyword evidence="2" id="KW-0175">Coiled coil</keyword>
<comment type="subcellular location">
    <subcellularLocation>
        <location evidence="1">Cytoplasm</location>
    </subcellularLocation>
</comment>
<dbReference type="PANTHER" id="PTHR38693:SF1">
    <property type="entry name" value="UBIQUINONE BIOSYNTHESIS ACCESSORY FACTOR UBIJ"/>
    <property type="match status" value="1"/>
</dbReference>
<feature type="coiled-coil region" evidence="2">
    <location>
        <begin position="178"/>
        <end position="212"/>
    </location>
</feature>
<gene>
    <name evidence="1" type="primary">ubiJ</name>
    <name evidence="4" type="ORF">KGQ91_07235</name>
</gene>
<dbReference type="Proteomes" id="UP001319883">
    <property type="component" value="Unassembled WGS sequence"/>
</dbReference>
<feature type="domain" description="SCP2" evidence="3">
    <location>
        <begin position="16"/>
        <end position="116"/>
    </location>
</feature>
<dbReference type="HAMAP" id="MF_02215">
    <property type="entry name" value="UbiJ"/>
    <property type="match status" value="1"/>
</dbReference>
<comment type="similarity">
    <text evidence="1">Belongs to the UbiJ family.</text>
</comment>
<dbReference type="InterPro" id="IPR003033">
    <property type="entry name" value="SCP2_sterol-bd_dom"/>
</dbReference>
<comment type="function">
    <text evidence="1">Required for ubiquinone (coenzyme Q) biosynthesis. Binds hydrophobic ubiquinone biosynthetic intermediates via its SCP2 domain and is essential for the stability of the Ubi complex. May constitute a docking platform where Ubi enzymes assemble and access their SCP2-bound polyprenyl substrates.</text>
</comment>
<evidence type="ECO:0000256" key="2">
    <source>
        <dbReference type="SAM" id="Coils"/>
    </source>
</evidence>
<evidence type="ECO:0000313" key="4">
    <source>
        <dbReference type="EMBL" id="MBZ9567473.1"/>
    </source>
</evidence>
<proteinExistence type="inferred from homology"/>
<dbReference type="PANTHER" id="PTHR38693">
    <property type="entry name" value="UBIQUINONE BIOSYNTHESIS PROTEIN UBIJ"/>
    <property type="match status" value="1"/>
</dbReference>
<name>A0ABS7WZ44_9GAMM</name>
<dbReference type="InterPro" id="IPR038989">
    <property type="entry name" value="UbiJ"/>
</dbReference>
<keyword evidence="1" id="KW-0831">Ubiquinone biosynthesis</keyword>
<accession>A0ABS7WZ44</accession>
<dbReference type="SUPFAM" id="SSF55718">
    <property type="entry name" value="SCP-like"/>
    <property type="match status" value="1"/>
</dbReference>
<evidence type="ECO:0000313" key="5">
    <source>
        <dbReference type="Proteomes" id="UP001319883"/>
    </source>
</evidence>
<protein>
    <recommendedName>
        <fullName evidence="1">Ubiquinone biosynthesis accessory factor UbiJ</fullName>
    </recommendedName>
</protein>
<dbReference type="EMBL" id="JAGXFD010000001">
    <property type="protein sequence ID" value="MBZ9567473.1"/>
    <property type="molecule type" value="Genomic_DNA"/>
</dbReference>
<dbReference type="RefSeq" id="WP_224420655.1">
    <property type="nucleotide sequence ID" value="NZ_JAGXFD010000001.1"/>
</dbReference>
<dbReference type="InterPro" id="IPR036527">
    <property type="entry name" value="SCP2_sterol-bd_dom_sf"/>
</dbReference>
<reference evidence="4 5" key="1">
    <citation type="submission" date="2021-05" db="EMBL/GenBank/DDBJ databases">
        <title>Petroleum and Energy Research Collection (APPE): ex situ preservation of microbial diversity associated with the oil industry and exploitation of its biotechnological potential.</title>
        <authorList>
            <person name="Paixao C.T.M."/>
            <person name="Gomes M.B."/>
            <person name="Oliveira V.M."/>
        </authorList>
    </citation>
    <scope>NUCLEOTIDE SEQUENCE [LARGE SCALE GENOMIC DNA]</scope>
    <source>
        <strain evidence="4 5">LIT2</strain>
    </source>
</reference>
<organism evidence="4 5">
    <name type="scientific">Modicisalibacter tunisiensis</name>
    <dbReference type="NCBI Taxonomy" id="390637"/>
    <lineage>
        <taxon>Bacteria</taxon>
        <taxon>Pseudomonadati</taxon>
        <taxon>Pseudomonadota</taxon>
        <taxon>Gammaproteobacteria</taxon>
        <taxon>Oceanospirillales</taxon>
        <taxon>Halomonadaceae</taxon>
        <taxon>Modicisalibacter</taxon>
    </lineage>
</organism>